<comment type="caution">
    <text evidence="1">The sequence shown here is derived from an EMBL/GenBank/DDBJ whole genome shotgun (WGS) entry which is preliminary data.</text>
</comment>
<dbReference type="GO" id="GO:0003677">
    <property type="term" value="F:DNA binding"/>
    <property type="evidence" value="ECO:0007669"/>
    <property type="project" value="InterPro"/>
</dbReference>
<dbReference type="RefSeq" id="WP_008687389.1">
    <property type="nucleotide sequence ID" value="NZ_AP024510.1"/>
</dbReference>
<dbReference type="EMBL" id="SMBP01000002">
    <property type="protein sequence ID" value="TCU63101.1"/>
    <property type="molecule type" value="Genomic_DNA"/>
</dbReference>
<dbReference type="GO" id="GO:0000150">
    <property type="term" value="F:DNA strand exchange activity"/>
    <property type="evidence" value="ECO:0007669"/>
    <property type="project" value="InterPro"/>
</dbReference>
<evidence type="ECO:0000313" key="2">
    <source>
        <dbReference type="Proteomes" id="UP000295773"/>
    </source>
</evidence>
<name>A0A4R3TNY1_9FIRM</name>
<gene>
    <name evidence="1" type="ORF">EDD61_102104</name>
</gene>
<protein>
    <recommendedName>
        <fullName evidence="3">Resolvase-like protein</fullName>
    </recommendedName>
</protein>
<sequence>MRYQFSCKNVKDKKQYWEDFKKQLKPGDEISFKKIERFGFGLLDLQDKLTFCKENNISLYDESYGLTLNSERELAMFYFTLSLKNEDHREKQLRGIKDALRLKEEGKGAYGRPIAELPKDFEEKIITLKREHRPLEAYRKATGMKKSTFYKYAKIILSKYQDDDEDDD</sequence>
<dbReference type="SUPFAM" id="SSF53041">
    <property type="entry name" value="Resolvase-like"/>
    <property type="match status" value="1"/>
</dbReference>
<dbReference type="InterPro" id="IPR036162">
    <property type="entry name" value="Resolvase-like_N_sf"/>
</dbReference>
<proteinExistence type="predicted"/>
<dbReference type="AlphaFoldDB" id="A0A4R3TNY1"/>
<reference evidence="1 2" key="1">
    <citation type="submission" date="2019-03" db="EMBL/GenBank/DDBJ databases">
        <title>Genomic Encyclopedia of Type Strains, Phase IV (KMG-IV): sequencing the most valuable type-strain genomes for metagenomic binning, comparative biology and taxonomic classification.</title>
        <authorList>
            <person name="Goeker M."/>
        </authorList>
    </citation>
    <scope>NUCLEOTIDE SEQUENCE [LARGE SCALE GENOMIC DNA]</scope>
    <source>
        <strain evidence="1 2">DSM 29481</strain>
    </source>
</reference>
<organism evidence="1 2">
    <name type="scientific">Longicatena caecimuris</name>
    <dbReference type="NCBI Taxonomy" id="1796635"/>
    <lineage>
        <taxon>Bacteria</taxon>
        <taxon>Bacillati</taxon>
        <taxon>Bacillota</taxon>
        <taxon>Erysipelotrichia</taxon>
        <taxon>Erysipelotrichales</taxon>
        <taxon>Erysipelotrichaceae</taxon>
        <taxon>Longicatena</taxon>
    </lineage>
</organism>
<evidence type="ECO:0008006" key="3">
    <source>
        <dbReference type="Google" id="ProtNLM"/>
    </source>
</evidence>
<keyword evidence="2" id="KW-1185">Reference proteome</keyword>
<dbReference type="GeneID" id="73796330"/>
<accession>A0A4R3TNY1</accession>
<dbReference type="Proteomes" id="UP000295773">
    <property type="component" value="Unassembled WGS sequence"/>
</dbReference>
<evidence type="ECO:0000313" key="1">
    <source>
        <dbReference type="EMBL" id="TCU63101.1"/>
    </source>
</evidence>